<dbReference type="EMBL" id="JABWDY010012125">
    <property type="protein sequence ID" value="KAF5199328.1"/>
    <property type="molecule type" value="Genomic_DNA"/>
</dbReference>
<comment type="caution">
    <text evidence="1">The sequence shown here is derived from an EMBL/GenBank/DDBJ whole genome shotgun (WGS) entry which is preliminary data.</text>
</comment>
<accession>A0A7J6WQY1</accession>
<organism evidence="1 2">
    <name type="scientific">Thalictrum thalictroides</name>
    <name type="common">Rue-anemone</name>
    <name type="synonym">Anemone thalictroides</name>
    <dbReference type="NCBI Taxonomy" id="46969"/>
    <lineage>
        <taxon>Eukaryota</taxon>
        <taxon>Viridiplantae</taxon>
        <taxon>Streptophyta</taxon>
        <taxon>Embryophyta</taxon>
        <taxon>Tracheophyta</taxon>
        <taxon>Spermatophyta</taxon>
        <taxon>Magnoliopsida</taxon>
        <taxon>Ranunculales</taxon>
        <taxon>Ranunculaceae</taxon>
        <taxon>Thalictroideae</taxon>
        <taxon>Thalictrum</taxon>
    </lineage>
</organism>
<name>A0A7J6WQY1_THATH</name>
<gene>
    <name evidence="1" type="ORF">FRX31_011084</name>
</gene>
<dbReference type="AlphaFoldDB" id="A0A7J6WQY1"/>
<proteinExistence type="predicted"/>
<evidence type="ECO:0000313" key="2">
    <source>
        <dbReference type="Proteomes" id="UP000554482"/>
    </source>
</evidence>
<sequence>MQEPIMTLAVTGYVEELQELLVVEQEGSVETTGYGRFRCASAGEAQLCQLNHTQIVQLGDCKIFMEAIEIVD</sequence>
<keyword evidence="2" id="KW-1185">Reference proteome</keyword>
<protein>
    <submittedName>
        <fullName evidence="1">Uncharacterized protein</fullName>
    </submittedName>
</protein>
<reference evidence="1 2" key="1">
    <citation type="submission" date="2020-06" db="EMBL/GenBank/DDBJ databases">
        <title>Transcriptomic and genomic resources for Thalictrum thalictroides and T. hernandezii: Facilitating candidate gene discovery in an emerging model plant lineage.</title>
        <authorList>
            <person name="Arias T."/>
            <person name="Riano-Pachon D.M."/>
            <person name="Di Stilio V.S."/>
        </authorList>
    </citation>
    <scope>NUCLEOTIDE SEQUENCE [LARGE SCALE GENOMIC DNA]</scope>
    <source>
        <strain evidence="2">cv. WT478/WT964</strain>
        <tissue evidence="1">Leaves</tissue>
    </source>
</reference>
<dbReference type="Proteomes" id="UP000554482">
    <property type="component" value="Unassembled WGS sequence"/>
</dbReference>
<evidence type="ECO:0000313" key="1">
    <source>
        <dbReference type="EMBL" id="KAF5199328.1"/>
    </source>
</evidence>